<evidence type="ECO:0000313" key="1">
    <source>
        <dbReference type="EMBL" id="MBN7812365.1"/>
    </source>
</evidence>
<comment type="caution">
    <text evidence="1">The sequence shown here is derived from an EMBL/GenBank/DDBJ whole genome shotgun (WGS) entry which is preliminary data.</text>
</comment>
<reference evidence="1 2" key="1">
    <citation type="submission" date="2021-03" db="EMBL/GenBank/DDBJ databases">
        <title>novel species isolated from a fishpond in China.</title>
        <authorList>
            <person name="Lu H."/>
            <person name="Cai Z."/>
        </authorList>
    </citation>
    <scope>NUCLEOTIDE SEQUENCE [LARGE SCALE GENOMIC DNA]</scope>
    <source>
        <strain evidence="1 2">H41</strain>
    </source>
</reference>
<dbReference type="RefSeq" id="WP_206579131.1">
    <property type="nucleotide sequence ID" value="NZ_JAFKCT010000006.1"/>
</dbReference>
<proteinExistence type="predicted"/>
<accession>A0ABS3C889</accession>
<protein>
    <submittedName>
        <fullName evidence="1">Uncharacterized protein</fullName>
    </submittedName>
</protein>
<keyword evidence="2" id="KW-1185">Reference proteome</keyword>
<sequence>MEVKTAQASLLDLPEEVLKDFFCKELAASFQPSIPQSSLCRHDGKPTLLTADLMNALTWLSRQDLQKAVDSDNCDVPVLLFASEFSTNHLLFHYDGSSGSSELIQRFVSLFGNLIQHSKATIISPSFIPKSKIREEQEVIQLVSSSIRETSFIKFNFNRLGDFLAYGVKQNCTLLVTNKSCQTDLVKVLSQFYSGRKSTGRLSYYLSL</sequence>
<organism evidence="1 2">
    <name type="scientific">Algoriphagus oliviformis</name>
    <dbReference type="NCBI Taxonomy" id="2811231"/>
    <lineage>
        <taxon>Bacteria</taxon>
        <taxon>Pseudomonadati</taxon>
        <taxon>Bacteroidota</taxon>
        <taxon>Cytophagia</taxon>
        <taxon>Cytophagales</taxon>
        <taxon>Cyclobacteriaceae</taxon>
        <taxon>Algoriphagus</taxon>
    </lineage>
</organism>
<evidence type="ECO:0000313" key="2">
    <source>
        <dbReference type="Proteomes" id="UP000664317"/>
    </source>
</evidence>
<dbReference type="Proteomes" id="UP000664317">
    <property type="component" value="Unassembled WGS sequence"/>
</dbReference>
<gene>
    <name evidence="1" type="ORF">J0A68_15535</name>
</gene>
<name>A0ABS3C889_9BACT</name>
<dbReference type="EMBL" id="JAFKCT010000006">
    <property type="protein sequence ID" value="MBN7812365.1"/>
    <property type="molecule type" value="Genomic_DNA"/>
</dbReference>